<gene>
    <name evidence="1" type="ORF">D3874_22730</name>
</gene>
<name>A0A418WHR7_9PROT</name>
<evidence type="ECO:0000313" key="2">
    <source>
        <dbReference type="Proteomes" id="UP000284605"/>
    </source>
</evidence>
<dbReference type="EMBL" id="QYUK01000011">
    <property type="protein sequence ID" value="RJF89439.1"/>
    <property type="molecule type" value="Genomic_DNA"/>
</dbReference>
<dbReference type="OrthoDB" id="7876863at2"/>
<accession>A0A418WHR7</accession>
<dbReference type="AlphaFoldDB" id="A0A418WHR7"/>
<dbReference type="Proteomes" id="UP000284605">
    <property type="component" value="Unassembled WGS sequence"/>
</dbReference>
<keyword evidence="2" id="KW-1185">Reference proteome</keyword>
<protein>
    <submittedName>
        <fullName evidence="1">Uncharacterized protein</fullName>
    </submittedName>
</protein>
<sequence>MPGIEKNALAAHRRRLKLKGIARVELRVPAGDAPLLRGVADALCDPARGGLAREILRSHFGLGARPGLKALLASAPLDGVELERDPAPARDVEF</sequence>
<evidence type="ECO:0000313" key="1">
    <source>
        <dbReference type="EMBL" id="RJF89439.1"/>
    </source>
</evidence>
<dbReference type="RefSeq" id="WP_119781304.1">
    <property type="nucleotide sequence ID" value="NZ_QYUK01000011.1"/>
</dbReference>
<organism evidence="1 2">
    <name type="scientific">Oleomonas cavernae</name>
    <dbReference type="NCBI Taxonomy" id="2320859"/>
    <lineage>
        <taxon>Bacteria</taxon>
        <taxon>Pseudomonadati</taxon>
        <taxon>Pseudomonadota</taxon>
        <taxon>Alphaproteobacteria</taxon>
        <taxon>Acetobacterales</taxon>
        <taxon>Acetobacteraceae</taxon>
        <taxon>Oleomonas</taxon>
    </lineage>
</organism>
<proteinExistence type="predicted"/>
<comment type="caution">
    <text evidence="1">The sequence shown here is derived from an EMBL/GenBank/DDBJ whole genome shotgun (WGS) entry which is preliminary data.</text>
</comment>
<reference evidence="1 2" key="1">
    <citation type="submission" date="2018-09" db="EMBL/GenBank/DDBJ databases">
        <authorList>
            <person name="Zhu H."/>
        </authorList>
    </citation>
    <scope>NUCLEOTIDE SEQUENCE [LARGE SCALE GENOMIC DNA]</scope>
    <source>
        <strain evidence="1 2">K1W22B-8</strain>
    </source>
</reference>